<dbReference type="EMBL" id="UINC01001369">
    <property type="protein sequence ID" value="SUZ78848.1"/>
    <property type="molecule type" value="Genomic_DNA"/>
</dbReference>
<dbReference type="InterPro" id="IPR039426">
    <property type="entry name" value="TonB-dep_rcpt-like"/>
</dbReference>
<organism evidence="3">
    <name type="scientific">marine metagenome</name>
    <dbReference type="NCBI Taxonomy" id="408172"/>
    <lineage>
        <taxon>unclassified sequences</taxon>
        <taxon>metagenomes</taxon>
        <taxon>ecological metagenomes</taxon>
    </lineage>
</organism>
<protein>
    <recommendedName>
        <fullName evidence="2">TonB-dependent receptor plug domain-containing protein</fullName>
    </recommendedName>
</protein>
<proteinExistence type="predicted"/>
<dbReference type="AlphaFoldDB" id="A0A381QIS5"/>
<dbReference type="SUPFAM" id="SSF56935">
    <property type="entry name" value="Porins"/>
    <property type="match status" value="1"/>
</dbReference>
<gene>
    <name evidence="3" type="ORF">METZ01_LOCUS31702</name>
</gene>
<keyword evidence="1" id="KW-0732">Signal</keyword>
<dbReference type="Gene3D" id="2.170.130.10">
    <property type="entry name" value="TonB-dependent receptor, plug domain"/>
    <property type="match status" value="1"/>
</dbReference>
<dbReference type="InterPro" id="IPR012910">
    <property type="entry name" value="Plug_dom"/>
</dbReference>
<dbReference type="InterPro" id="IPR037066">
    <property type="entry name" value="Plug_dom_sf"/>
</dbReference>
<dbReference type="GO" id="GO:0044718">
    <property type="term" value="P:siderophore transmembrane transport"/>
    <property type="evidence" value="ECO:0007669"/>
    <property type="project" value="TreeGrafter"/>
</dbReference>
<feature type="domain" description="TonB-dependent receptor plug" evidence="2">
    <location>
        <begin position="101"/>
        <end position="201"/>
    </location>
</feature>
<dbReference type="PANTHER" id="PTHR30069:SF29">
    <property type="entry name" value="HEMOGLOBIN AND HEMOGLOBIN-HAPTOGLOBIN-BINDING PROTEIN 1-RELATED"/>
    <property type="match status" value="1"/>
</dbReference>
<dbReference type="GO" id="GO:0009279">
    <property type="term" value="C:cell outer membrane"/>
    <property type="evidence" value="ECO:0007669"/>
    <property type="project" value="TreeGrafter"/>
</dbReference>
<dbReference type="PROSITE" id="PS52016">
    <property type="entry name" value="TONB_DEPENDENT_REC_3"/>
    <property type="match status" value="1"/>
</dbReference>
<evidence type="ECO:0000256" key="1">
    <source>
        <dbReference type="ARBA" id="ARBA00022729"/>
    </source>
</evidence>
<sequence>MIIKDSKEKTIIPNVSVYNTQRSLTVLSDIEGSVDYSDFKKSDTLVFSHIAYEKFKIRVDKIPKSSSRTIIYLNSNTQKLSEIILSVGRSKENKEKISKKVSLIIPKKTELDLPQTSADLLYYGGGIRIQKTQGGGGSPVIRGFEANRVLLVVDGVRMNNAIYRSGHLQNAITIDPNVLERTEIIFGPASVGYGSDALGGVVHFYTIKPKINNEKEWTVKGLESYNSHLNHMVSNLNFEYSKGNWASFTSLSYSDFGDIIMGENRNHGFKNWGLNKFYLNKEKFNTESVLNKNPNIQKNTAYSQFDLLQ</sequence>
<name>A0A381QIS5_9ZZZZ</name>
<evidence type="ECO:0000259" key="2">
    <source>
        <dbReference type="Pfam" id="PF07715"/>
    </source>
</evidence>
<accession>A0A381QIS5</accession>
<dbReference type="GO" id="GO:0015344">
    <property type="term" value="F:siderophore uptake transmembrane transporter activity"/>
    <property type="evidence" value="ECO:0007669"/>
    <property type="project" value="TreeGrafter"/>
</dbReference>
<feature type="non-terminal residue" evidence="3">
    <location>
        <position position="309"/>
    </location>
</feature>
<dbReference type="PANTHER" id="PTHR30069">
    <property type="entry name" value="TONB-DEPENDENT OUTER MEMBRANE RECEPTOR"/>
    <property type="match status" value="1"/>
</dbReference>
<evidence type="ECO:0000313" key="3">
    <source>
        <dbReference type="EMBL" id="SUZ78848.1"/>
    </source>
</evidence>
<reference evidence="3" key="1">
    <citation type="submission" date="2018-05" db="EMBL/GenBank/DDBJ databases">
        <authorList>
            <person name="Lanie J.A."/>
            <person name="Ng W.-L."/>
            <person name="Kazmierczak K.M."/>
            <person name="Andrzejewski T.M."/>
            <person name="Davidsen T.M."/>
            <person name="Wayne K.J."/>
            <person name="Tettelin H."/>
            <person name="Glass J.I."/>
            <person name="Rusch D."/>
            <person name="Podicherti R."/>
            <person name="Tsui H.-C.T."/>
            <person name="Winkler M.E."/>
        </authorList>
    </citation>
    <scope>NUCLEOTIDE SEQUENCE</scope>
</reference>
<dbReference type="Pfam" id="PF07715">
    <property type="entry name" value="Plug"/>
    <property type="match status" value="1"/>
</dbReference>